<dbReference type="EMBL" id="MCBS01024890">
    <property type="protein sequence ID" value="RKF72246.1"/>
    <property type="molecule type" value="Genomic_DNA"/>
</dbReference>
<dbReference type="InterPro" id="IPR018834">
    <property type="entry name" value="DNA/RNA-bd_Est1-type"/>
</dbReference>
<dbReference type="Pfam" id="PF10374">
    <property type="entry name" value="EST1"/>
    <property type="match status" value="1"/>
</dbReference>
<evidence type="ECO:0000259" key="3">
    <source>
        <dbReference type="Pfam" id="PF10374"/>
    </source>
</evidence>
<proteinExistence type="predicted"/>
<accession>A0A420ICG6</accession>
<dbReference type="InterPro" id="IPR045153">
    <property type="entry name" value="Est1/Ebs1-like"/>
</dbReference>
<feature type="region of interest" description="Disordered" evidence="1">
    <location>
        <begin position="627"/>
        <end position="646"/>
    </location>
</feature>
<feature type="domain" description="DNA/RNA-binding" evidence="2">
    <location>
        <begin position="182"/>
        <end position="464"/>
    </location>
</feature>
<feature type="region of interest" description="Disordered" evidence="1">
    <location>
        <begin position="568"/>
        <end position="591"/>
    </location>
</feature>
<feature type="domain" description="Telomerase activating protein Est1-like N-terminal" evidence="3">
    <location>
        <begin position="56"/>
        <end position="172"/>
    </location>
</feature>
<evidence type="ECO:0000256" key="1">
    <source>
        <dbReference type="SAM" id="MobiDB-lite"/>
    </source>
</evidence>
<dbReference type="PANTHER" id="PTHR15696:SF36">
    <property type="entry name" value="NONSENSE-MEDIATED MRNA DECAY FACTOR"/>
    <property type="match status" value="1"/>
</dbReference>
<evidence type="ECO:0000313" key="4">
    <source>
        <dbReference type="EMBL" id="RKF72246.1"/>
    </source>
</evidence>
<dbReference type="PANTHER" id="PTHR15696">
    <property type="entry name" value="SMG-7 SUPPRESSOR WITH MORPHOLOGICAL EFFECT ON GENITALIA PROTEIN 7"/>
    <property type="match status" value="1"/>
</dbReference>
<gene>
    <name evidence="4" type="ORF">GcM1_248014</name>
</gene>
<dbReference type="Pfam" id="PF10373">
    <property type="entry name" value="EST1_DNA_bind"/>
    <property type="match status" value="1"/>
</dbReference>
<organism evidence="4 5">
    <name type="scientific">Golovinomyces cichoracearum</name>
    <dbReference type="NCBI Taxonomy" id="62708"/>
    <lineage>
        <taxon>Eukaryota</taxon>
        <taxon>Fungi</taxon>
        <taxon>Dikarya</taxon>
        <taxon>Ascomycota</taxon>
        <taxon>Pezizomycotina</taxon>
        <taxon>Leotiomycetes</taxon>
        <taxon>Erysiphales</taxon>
        <taxon>Erysiphaceae</taxon>
        <taxon>Golovinomyces</taxon>
    </lineage>
</organism>
<evidence type="ECO:0000313" key="5">
    <source>
        <dbReference type="Proteomes" id="UP000285326"/>
    </source>
</evidence>
<evidence type="ECO:0000259" key="2">
    <source>
        <dbReference type="Pfam" id="PF10373"/>
    </source>
</evidence>
<reference evidence="4 5" key="1">
    <citation type="journal article" date="2018" name="BMC Genomics">
        <title>Comparative genome analyses reveal sequence features reflecting distinct modes of host-adaptation between dicot and monocot powdery mildew.</title>
        <authorList>
            <person name="Wu Y."/>
            <person name="Ma X."/>
            <person name="Pan Z."/>
            <person name="Kale S.D."/>
            <person name="Song Y."/>
            <person name="King H."/>
            <person name="Zhang Q."/>
            <person name="Presley C."/>
            <person name="Deng X."/>
            <person name="Wei C.I."/>
            <person name="Xiao S."/>
        </authorList>
    </citation>
    <scope>NUCLEOTIDE SEQUENCE [LARGE SCALE GENOMIC DNA]</scope>
    <source>
        <strain evidence="4">UMSG1</strain>
    </source>
</reference>
<dbReference type="InterPro" id="IPR019458">
    <property type="entry name" value="Est1-like_N"/>
</dbReference>
<sequence>MLIIYRCAQEFEKELLSLLHAPKPTYEDIEDLIHEMRSACEHTIFLDFEFSARVFVEKRLWHAHTLINNRYRKILGRFKDEKKLVVEKRKIEKHYVDFIKTSQFFYKGYIQRLASRFSGIKGLLRVAGKMCLDSFSSDPPPVVSPETQIFIEKSCHATLLQLGDLSRYRNMLRAKKGNWEPAMGYYQLANEIDPLSGMAHNKMAVIALADENHLNAVYHLYRAVSASKPDPLAPGNLEIEFKKILASRHKTSNEPTSTLIRWFILLHANFNEGVEFSSYEELQNEVILRLSLLLKEDSCAGILEKFVIISIAAQHYSSQRLCDQGTEKSEEAVRTFTYHVTFNCKMMSQLLSTLLLELEDKPIRNNSQKDTKFIPITIYENTSIVARRILPALRYYTLWLASSNGYIHPCVESTRNKLYSQLLWNSYAAVLTKLVNHFPVKEMTQVPYLLEEDEITIGFKPFRSLELVKALDFYSKSDGQLKPYTIEYGNKRSDPNVEMQSRILDIVCSGIQLQMDEKIPLQLQNFSGSPVFNYTEKSSPVSESSKPASRKNSISASETIIHVKNVIEDPSEQISEEIPDKHEISSDSEDSVEISMNRMVDSLLEPSSNGSKIDSYESFHGIYSTASNESYSPVKNSSLDYQRKSSTPKLLPSLPGLYSSAFTPQPNELQSISPRDPATINPFSQSCLISKYEQNRRGSSQEGLSGYTYRSETSLRGSKSFLDPSSNTSMAQLSTSHDHKIVYMRPDAYKYGRNLTRT</sequence>
<protein>
    <submittedName>
        <fullName evidence="4">Putative tpr-like protein</fullName>
    </submittedName>
</protein>
<feature type="region of interest" description="Disordered" evidence="1">
    <location>
        <begin position="715"/>
        <end position="734"/>
    </location>
</feature>
<dbReference type="Gene3D" id="1.25.40.10">
    <property type="entry name" value="Tetratricopeptide repeat domain"/>
    <property type="match status" value="1"/>
</dbReference>
<comment type="caution">
    <text evidence="4">The sequence shown here is derived from an EMBL/GenBank/DDBJ whole genome shotgun (WGS) entry which is preliminary data.</text>
</comment>
<dbReference type="InterPro" id="IPR011990">
    <property type="entry name" value="TPR-like_helical_dom_sf"/>
</dbReference>
<dbReference type="SUPFAM" id="SSF48452">
    <property type="entry name" value="TPR-like"/>
    <property type="match status" value="1"/>
</dbReference>
<dbReference type="Proteomes" id="UP000285326">
    <property type="component" value="Unassembled WGS sequence"/>
</dbReference>
<name>A0A420ICG6_9PEZI</name>
<dbReference type="AlphaFoldDB" id="A0A420ICG6"/>